<proteinExistence type="predicted"/>
<gene>
    <name evidence="1" type="ORF">NF348_06270</name>
</gene>
<keyword evidence="2" id="KW-1185">Reference proteome</keyword>
<accession>A0A9Q4FS06</accession>
<dbReference type="Proteomes" id="UP001060275">
    <property type="component" value="Unassembled WGS sequence"/>
</dbReference>
<reference evidence="1" key="1">
    <citation type="submission" date="2022-06" db="EMBL/GenBank/DDBJ databases">
        <title>Devosia sp. XJ19-45 genome assembly.</title>
        <authorList>
            <person name="Li B."/>
            <person name="Cai M."/>
            <person name="Nie G."/>
            <person name="Li W."/>
        </authorList>
    </citation>
    <scope>NUCLEOTIDE SEQUENCE</scope>
    <source>
        <strain evidence="1">XJ19-45</strain>
    </source>
</reference>
<comment type="caution">
    <text evidence="1">The sequence shown here is derived from an EMBL/GenBank/DDBJ whole genome shotgun (WGS) entry which is preliminary data.</text>
</comment>
<evidence type="ECO:0000313" key="1">
    <source>
        <dbReference type="EMBL" id="MCP8886703.1"/>
    </source>
</evidence>
<evidence type="ECO:0000313" key="2">
    <source>
        <dbReference type="Proteomes" id="UP001060275"/>
    </source>
</evidence>
<dbReference type="AlphaFoldDB" id="A0A9Q4FS06"/>
<sequence>MASTMTITHLTHDLVAKKSFVSFVWADDPSKRLGLEVPYGTALDDIAAAAEAAVGELVAELQEARRVLPGN</sequence>
<protein>
    <submittedName>
        <fullName evidence="1">Uncharacterized protein</fullName>
    </submittedName>
</protein>
<organism evidence="1 2">
    <name type="scientific">Devosia ureilytica</name>
    <dbReference type="NCBI Taxonomy" id="2952754"/>
    <lineage>
        <taxon>Bacteria</taxon>
        <taxon>Pseudomonadati</taxon>
        <taxon>Pseudomonadota</taxon>
        <taxon>Alphaproteobacteria</taxon>
        <taxon>Hyphomicrobiales</taxon>
        <taxon>Devosiaceae</taxon>
        <taxon>Devosia</taxon>
    </lineage>
</organism>
<name>A0A9Q4FS06_9HYPH</name>
<dbReference type="RefSeq" id="WP_254673618.1">
    <property type="nucleotide sequence ID" value="NZ_JAMWDU010000002.1"/>
</dbReference>
<dbReference type="EMBL" id="JAMWDU010000002">
    <property type="protein sequence ID" value="MCP8886703.1"/>
    <property type="molecule type" value="Genomic_DNA"/>
</dbReference>